<keyword evidence="2" id="KW-1185">Reference proteome</keyword>
<reference evidence="1" key="1">
    <citation type="journal article" date="2023" name="Mol. Phylogenet. Evol.">
        <title>Genome-scale phylogeny and comparative genomics of the fungal order Sordariales.</title>
        <authorList>
            <person name="Hensen N."/>
            <person name="Bonometti L."/>
            <person name="Westerberg I."/>
            <person name="Brannstrom I.O."/>
            <person name="Guillou S."/>
            <person name="Cros-Aarteil S."/>
            <person name="Calhoun S."/>
            <person name="Haridas S."/>
            <person name="Kuo A."/>
            <person name="Mondo S."/>
            <person name="Pangilinan J."/>
            <person name="Riley R."/>
            <person name="LaButti K."/>
            <person name="Andreopoulos B."/>
            <person name="Lipzen A."/>
            <person name="Chen C."/>
            <person name="Yan M."/>
            <person name="Daum C."/>
            <person name="Ng V."/>
            <person name="Clum A."/>
            <person name="Steindorff A."/>
            <person name="Ohm R.A."/>
            <person name="Martin F."/>
            <person name="Silar P."/>
            <person name="Natvig D.O."/>
            <person name="Lalanne C."/>
            <person name="Gautier V."/>
            <person name="Ament-Velasquez S.L."/>
            <person name="Kruys A."/>
            <person name="Hutchinson M.I."/>
            <person name="Powell A.J."/>
            <person name="Barry K."/>
            <person name="Miller A.N."/>
            <person name="Grigoriev I.V."/>
            <person name="Debuchy R."/>
            <person name="Gladieux P."/>
            <person name="Hiltunen Thoren M."/>
            <person name="Johannesson H."/>
        </authorList>
    </citation>
    <scope>NUCLEOTIDE SEQUENCE</scope>
    <source>
        <strain evidence="1">CBS 626.80</strain>
    </source>
</reference>
<protein>
    <submittedName>
        <fullName evidence="1">Uncharacterized protein</fullName>
    </submittedName>
</protein>
<accession>A0AAN6SCM0</accession>
<dbReference type="Proteomes" id="UP001303222">
    <property type="component" value="Unassembled WGS sequence"/>
</dbReference>
<proteinExistence type="predicted"/>
<evidence type="ECO:0000313" key="1">
    <source>
        <dbReference type="EMBL" id="KAK3948243.1"/>
    </source>
</evidence>
<gene>
    <name evidence="1" type="ORF">QBC32DRAFT_63156</name>
</gene>
<name>A0AAN6SCM0_9PEZI</name>
<evidence type="ECO:0000313" key="2">
    <source>
        <dbReference type="Proteomes" id="UP001303222"/>
    </source>
</evidence>
<comment type="caution">
    <text evidence="1">The sequence shown here is derived from an EMBL/GenBank/DDBJ whole genome shotgun (WGS) entry which is preliminary data.</text>
</comment>
<sequence length="186" mass="21032">MGAVHIVPYRQARRGARDPVRLRVKICNLEPEFAQEVRILLDKYDIYNGTGGVKTDEDEILRVDIAEGWKKEKIASRPYQLGLKDMKIPNETFDNIHEDGKLEWMKHPNPFRCPCFVVWRTVGASAQAGQRLLLGTAWSDSGGLVAEAEEWVVTRQGRDTMVRWVSPIGPPEAKQCLPPSGPRWGP</sequence>
<organism evidence="1 2">
    <name type="scientific">Pseudoneurospora amorphoporcata</name>
    <dbReference type="NCBI Taxonomy" id="241081"/>
    <lineage>
        <taxon>Eukaryota</taxon>
        <taxon>Fungi</taxon>
        <taxon>Dikarya</taxon>
        <taxon>Ascomycota</taxon>
        <taxon>Pezizomycotina</taxon>
        <taxon>Sordariomycetes</taxon>
        <taxon>Sordariomycetidae</taxon>
        <taxon>Sordariales</taxon>
        <taxon>Sordariaceae</taxon>
        <taxon>Pseudoneurospora</taxon>
    </lineage>
</organism>
<reference evidence="1" key="2">
    <citation type="submission" date="2023-06" db="EMBL/GenBank/DDBJ databases">
        <authorList>
            <consortium name="Lawrence Berkeley National Laboratory"/>
            <person name="Mondo S.J."/>
            <person name="Hensen N."/>
            <person name="Bonometti L."/>
            <person name="Westerberg I."/>
            <person name="Brannstrom I.O."/>
            <person name="Guillou S."/>
            <person name="Cros-Aarteil S."/>
            <person name="Calhoun S."/>
            <person name="Haridas S."/>
            <person name="Kuo A."/>
            <person name="Pangilinan J."/>
            <person name="Riley R."/>
            <person name="Labutti K."/>
            <person name="Andreopoulos B."/>
            <person name="Lipzen A."/>
            <person name="Chen C."/>
            <person name="Yanf M."/>
            <person name="Daum C."/>
            <person name="Ng V."/>
            <person name="Clum A."/>
            <person name="Steindorff A."/>
            <person name="Ohm R."/>
            <person name="Martin F."/>
            <person name="Silar P."/>
            <person name="Natvig D."/>
            <person name="Lalanne C."/>
            <person name="Gautier V."/>
            <person name="Ament-Velasquez S.L."/>
            <person name="Kruys A."/>
            <person name="Hutchinson M.I."/>
            <person name="Powell A.J."/>
            <person name="Barry K."/>
            <person name="Miller A.N."/>
            <person name="Grigoriev I.V."/>
            <person name="Debuchy R."/>
            <person name="Gladieux P."/>
            <person name="Thoren M.H."/>
            <person name="Johannesson H."/>
        </authorList>
    </citation>
    <scope>NUCLEOTIDE SEQUENCE</scope>
    <source>
        <strain evidence="1">CBS 626.80</strain>
    </source>
</reference>
<dbReference type="AlphaFoldDB" id="A0AAN6SCM0"/>
<dbReference type="EMBL" id="MU859275">
    <property type="protein sequence ID" value="KAK3948243.1"/>
    <property type="molecule type" value="Genomic_DNA"/>
</dbReference>